<dbReference type="SUPFAM" id="SSF53335">
    <property type="entry name" value="S-adenosyl-L-methionine-dependent methyltransferases"/>
    <property type="match status" value="1"/>
</dbReference>
<dbReference type="HAMAP" id="MF_00336">
    <property type="entry name" value="BioD"/>
    <property type="match status" value="1"/>
</dbReference>
<dbReference type="Gene3D" id="3.40.50.300">
    <property type="entry name" value="P-loop containing nucleotide triphosphate hydrolases"/>
    <property type="match status" value="1"/>
</dbReference>
<organism evidence="4 5">
    <name type="scientific">Commensalibacter papalotli</name>
    <name type="common">ex Botero et al. 2024</name>
    <dbReference type="NCBI Taxonomy" id="2972766"/>
    <lineage>
        <taxon>Bacteria</taxon>
        <taxon>Pseudomonadati</taxon>
        <taxon>Pseudomonadota</taxon>
        <taxon>Alphaproteobacteria</taxon>
        <taxon>Acetobacterales</taxon>
        <taxon>Acetobacteraceae</taxon>
    </lineage>
</organism>
<comment type="subcellular location">
    <subcellularLocation>
        <location evidence="2">Cytoplasm</location>
    </subcellularLocation>
</comment>
<comment type="catalytic activity">
    <reaction evidence="2">
        <text>(7R,8S)-7,8-diammoniononanoate + CO2 + ATP = (4R,5S)-dethiobiotin + ADP + phosphate + 3 H(+)</text>
        <dbReference type="Rhea" id="RHEA:15805"/>
        <dbReference type="ChEBI" id="CHEBI:15378"/>
        <dbReference type="ChEBI" id="CHEBI:16526"/>
        <dbReference type="ChEBI" id="CHEBI:30616"/>
        <dbReference type="ChEBI" id="CHEBI:43474"/>
        <dbReference type="ChEBI" id="CHEBI:149469"/>
        <dbReference type="ChEBI" id="CHEBI:149473"/>
        <dbReference type="ChEBI" id="CHEBI:456216"/>
        <dbReference type="EC" id="6.3.3.3"/>
    </reaction>
</comment>
<protein>
    <recommendedName>
        <fullName evidence="2">ATP-dependent dethiobiotin synthetase BioD</fullName>
        <ecNumber evidence="2">6.3.3.3</ecNumber>
    </recommendedName>
    <alternativeName>
        <fullName evidence="2">DTB synthetase</fullName>
        <shortName evidence="2">DTBS</shortName>
    </alternativeName>
    <alternativeName>
        <fullName evidence="2">Dethiobiotin synthase</fullName>
    </alternativeName>
</protein>
<name>A0ABM9HIH3_9PROT</name>
<dbReference type="EC" id="6.3.3.3" evidence="2"/>
<dbReference type="Proteomes" id="UP001154272">
    <property type="component" value="Unassembled WGS sequence"/>
</dbReference>
<feature type="binding site" evidence="2">
    <location>
        <begin position="360"/>
        <end position="363"/>
    </location>
    <ligand>
        <name>ATP</name>
        <dbReference type="ChEBI" id="CHEBI:30616"/>
    </ligand>
</feature>
<dbReference type="NCBIfam" id="TIGR00347">
    <property type="entry name" value="bioD"/>
    <property type="match status" value="1"/>
</dbReference>
<sequence length="465" mass="52782">MNYNKQKIIHSFNQADSYEQSAKIQKIVVKRLVSYIKELNFDPSQPLSILEIGCGTGLLTQYLLELFPKAKFIITDISSKMVERTKAKFEKKYSNVQFKIMDGEALQLDQSFDLICSSLAFQWFEDLKGALQRITDFLNPNGVLLCSTLAQESFEEWRAIYDHYDYSCPLQSYPKLDKLESYWPTLTGGGYWETESIIDSIPDGLEFIKELRCIGAHTSLASHHSLSAGQLRKVIIKFNSDYGYTTYQVAFGYFKRFSAKGFFVTGTDTDVGKSFVSACLTKVLNAKYWKPIQTGLNCYQGDTKTVQQLAMLSDQQVITPLIELQEPFSPEEAAKRENIILDIEQLDLSLSFHDQPYIVEGAGGALVPIAEYQFMIQLMKKINLPVIIVARTELGTLNHTLLTLEVIRKYHIPIAGVILNGKPNPANKEAIERHGKIKVITEIPHMEKLSLEFISQLSQEIALFY</sequence>
<feature type="binding site" evidence="2">
    <location>
        <position position="302"/>
    </location>
    <ligand>
        <name>Mg(2+)</name>
        <dbReference type="ChEBI" id="CHEBI:18420"/>
    </ligand>
</feature>
<feature type="binding site" evidence="2">
    <location>
        <position position="274"/>
    </location>
    <ligand>
        <name>Mg(2+)</name>
        <dbReference type="ChEBI" id="CHEBI:18420"/>
    </ligand>
</feature>
<feature type="binding site" evidence="2">
    <location>
        <position position="294"/>
    </location>
    <ligand>
        <name>substrate</name>
    </ligand>
</feature>
<feature type="binding site" evidence="2">
    <location>
        <position position="302"/>
    </location>
    <ligand>
        <name>ATP</name>
        <dbReference type="ChEBI" id="CHEBI:30616"/>
    </ligand>
</feature>
<keyword evidence="2" id="KW-0436">Ligase</keyword>
<dbReference type="Pfam" id="PF13500">
    <property type="entry name" value="AAA_26"/>
    <property type="match status" value="1"/>
</dbReference>
<keyword evidence="2" id="KW-0460">Magnesium</keyword>
<keyword evidence="2" id="KW-0479">Metal-binding</keyword>
<dbReference type="Gene3D" id="3.40.50.150">
    <property type="entry name" value="Vaccinia Virus protein VP39"/>
    <property type="match status" value="1"/>
</dbReference>
<keyword evidence="1 2" id="KW-0093">Biotin biosynthesis</keyword>
<keyword evidence="5" id="KW-1185">Reference proteome</keyword>
<evidence type="ECO:0000313" key="4">
    <source>
        <dbReference type="EMBL" id="CAI3924611.1"/>
    </source>
</evidence>
<feature type="active site" evidence="2">
    <location>
        <position position="290"/>
    </location>
</feature>
<dbReference type="SUPFAM" id="SSF52540">
    <property type="entry name" value="P-loop containing nucleoside triphosphate hydrolases"/>
    <property type="match status" value="1"/>
</dbReference>
<keyword evidence="2" id="KW-0067">ATP-binding</keyword>
<dbReference type="Pfam" id="PF13649">
    <property type="entry name" value="Methyltransf_25"/>
    <property type="match status" value="1"/>
</dbReference>
<dbReference type="PANTHER" id="PTHR43210">
    <property type="entry name" value="DETHIOBIOTIN SYNTHETASE"/>
    <property type="match status" value="1"/>
</dbReference>
<dbReference type="InterPro" id="IPR029063">
    <property type="entry name" value="SAM-dependent_MTases_sf"/>
</dbReference>
<comment type="caution">
    <text evidence="4">The sequence shown here is derived from an EMBL/GenBank/DDBJ whole genome shotgun (WGS) entry which is preliminary data.</text>
</comment>
<accession>A0ABM9HIH3</accession>
<dbReference type="InterPro" id="IPR004472">
    <property type="entry name" value="DTB_synth_BioD"/>
</dbReference>
<comment type="similarity">
    <text evidence="2">Belongs to the dethiobiotin synthetase family.</text>
</comment>
<proteinExistence type="inferred from homology"/>
<evidence type="ECO:0000256" key="2">
    <source>
        <dbReference type="HAMAP-Rule" id="MF_00336"/>
    </source>
</evidence>
<keyword evidence="2" id="KW-0547">Nucleotide-binding</keyword>
<feature type="domain" description="Methyltransferase" evidence="3">
    <location>
        <begin position="49"/>
        <end position="142"/>
    </location>
</feature>
<dbReference type="InterPro" id="IPR027417">
    <property type="entry name" value="P-loop_NTPase"/>
</dbReference>
<dbReference type="CDD" id="cd02440">
    <property type="entry name" value="AdoMet_MTases"/>
    <property type="match status" value="1"/>
</dbReference>
<comment type="pathway">
    <text evidence="2">Cofactor biosynthesis; biotin biosynthesis; biotin from 7,8-diaminononanoate: step 1/2.</text>
</comment>
<evidence type="ECO:0000256" key="1">
    <source>
        <dbReference type="ARBA" id="ARBA00022756"/>
    </source>
</evidence>
<comment type="subunit">
    <text evidence="2">Homodimer.</text>
</comment>
<reference evidence="4" key="1">
    <citation type="submission" date="2022-10" db="EMBL/GenBank/DDBJ databases">
        <authorList>
            <person name="Botero Cardona J."/>
        </authorList>
    </citation>
    <scope>NUCLEOTIDE SEQUENCE</scope>
    <source>
        <strain evidence="4">R-83534</strain>
    </source>
</reference>
<dbReference type="InterPro" id="IPR041698">
    <property type="entry name" value="Methyltransf_25"/>
</dbReference>
<gene>
    <name evidence="2" type="primary">bioD</name>
    <name evidence="4" type="ORF">R83534S58_LOCUS152</name>
</gene>
<dbReference type="RefSeq" id="WP_282023050.1">
    <property type="nucleotide sequence ID" value="NZ_CAMXCH010000001.1"/>
</dbReference>
<dbReference type="EMBL" id="CAMXCH010000001">
    <property type="protein sequence ID" value="CAI3924611.1"/>
    <property type="molecule type" value="Genomic_DNA"/>
</dbReference>
<comment type="cofactor">
    <cofactor evidence="2">
        <name>Mg(2+)</name>
        <dbReference type="ChEBI" id="CHEBI:18420"/>
    </cofactor>
</comment>
<evidence type="ECO:0000259" key="3">
    <source>
        <dbReference type="Pfam" id="PF13649"/>
    </source>
</evidence>
<comment type="caution">
    <text evidence="2">Lacks conserved residue(s) required for the propagation of feature annotation.</text>
</comment>
<keyword evidence="2" id="KW-0963">Cytoplasm</keyword>
<comment type="function">
    <text evidence="2">Catalyzes a mechanistically unusual reaction, the ATP-dependent insertion of CO2 between the N7 and N8 nitrogen atoms of 7,8-diaminopelargonic acid (DAPA, also called 7,8-diammoniononanoate) to form a ureido ring.</text>
</comment>
<evidence type="ECO:0000313" key="5">
    <source>
        <dbReference type="Proteomes" id="UP001154272"/>
    </source>
</evidence>
<feature type="binding site" evidence="2">
    <location>
        <begin position="270"/>
        <end position="275"/>
    </location>
    <ligand>
        <name>ATP</name>
        <dbReference type="ChEBI" id="CHEBI:30616"/>
    </ligand>
</feature>
<dbReference type="PANTHER" id="PTHR43210:SF5">
    <property type="entry name" value="DETHIOBIOTIN SYNTHETASE"/>
    <property type="match status" value="1"/>
</dbReference>
<feature type="binding site" evidence="2">
    <location>
        <position position="360"/>
    </location>
    <ligand>
        <name>Mg(2+)</name>
        <dbReference type="ChEBI" id="CHEBI:18420"/>
    </ligand>
</feature>
<dbReference type="CDD" id="cd03109">
    <property type="entry name" value="DTBS"/>
    <property type="match status" value="1"/>
</dbReference>